<dbReference type="Proteomes" id="UP001212841">
    <property type="component" value="Unassembled WGS sequence"/>
</dbReference>
<keyword evidence="3" id="KW-1185">Reference proteome</keyword>
<reference evidence="2" key="1">
    <citation type="submission" date="2020-05" db="EMBL/GenBank/DDBJ databases">
        <title>Phylogenomic resolution of chytrid fungi.</title>
        <authorList>
            <person name="Stajich J.E."/>
            <person name="Amses K."/>
            <person name="Simmons R."/>
            <person name="Seto K."/>
            <person name="Myers J."/>
            <person name="Bonds A."/>
            <person name="Quandt C.A."/>
            <person name="Barry K."/>
            <person name="Liu P."/>
            <person name="Grigoriev I."/>
            <person name="Longcore J.E."/>
            <person name="James T.Y."/>
        </authorList>
    </citation>
    <scope>NUCLEOTIDE SEQUENCE</scope>
    <source>
        <strain evidence="2">JEL0318</strain>
    </source>
</reference>
<proteinExistence type="predicted"/>
<dbReference type="EMBL" id="JADGJD010000546">
    <property type="protein sequence ID" value="KAJ3050166.1"/>
    <property type="molecule type" value="Genomic_DNA"/>
</dbReference>
<evidence type="ECO:0000256" key="1">
    <source>
        <dbReference type="SAM" id="MobiDB-lite"/>
    </source>
</evidence>
<organism evidence="2 3">
    <name type="scientific">Rhizophlyctis rosea</name>
    <dbReference type="NCBI Taxonomy" id="64517"/>
    <lineage>
        <taxon>Eukaryota</taxon>
        <taxon>Fungi</taxon>
        <taxon>Fungi incertae sedis</taxon>
        <taxon>Chytridiomycota</taxon>
        <taxon>Chytridiomycota incertae sedis</taxon>
        <taxon>Chytridiomycetes</taxon>
        <taxon>Rhizophlyctidales</taxon>
        <taxon>Rhizophlyctidaceae</taxon>
        <taxon>Rhizophlyctis</taxon>
    </lineage>
</organism>
<feature type="region of interest" description="Disordered" evidence="1">
    <location>
        <begin position="162"/>
        <end position="192"/>
    </location>
</feature>
<protein>
    <submittedName>
        <fullName evidence="2">Uncharacterized protein</fullName>
    </submittedName>
</protein>
<feature type="compositionally biased region" description="Acidic residues" evidence="1">
    <location>
        <begin position="162"/>
        <end position="186"/>
    </location>
</feature>
<feature type="compositionally biased region" description="Polar residues" evidence="1">
    <location>
        <begin position="65"/>
        <end position="75"/>
    </location>
</feature>
<comment type="caution">
    <text evidence="2">The sequence shown here is derived from an EMBL/GenBank/DDBJ whole genome shotgun (WGS) entry which is preliminary data.</text>
</comment>
<gene>
    <name evidence="2" type="ORF">HK097_008850</name>
</gene>
<evidence type="ECO:0000313" key="3">
    <source>
        <dbReference type="Proteomes" id="UP001212841"/>
    </source>
</evidence>
<dbReference type="AlphaFoldDB" id="A0AAD5SBD0"/>
<name>A0AAD5SBD0_9FUNG</name>
<accession>A0AAD5SBD0</accession>
<evidence type="ECO:0000313" key="2">
    <source>
        <dbReference type="EMBL" id="KAJ3050166.1"/>
    </source>
</evidence>
<sequence length="192" mass="20676">MSLGLYNLIAAHLCRLKIIKMTDAELKKPAVQGIVYVAMDPITEELHKASKATQDARKLAKLTSGVTNTLPASQRNEGDDVNEDGDPAPVLVKADVKGKGTVYAKATGGIPRSRKVELEQEVVRMGAIDDDGVGPSGHVDVVIAHVDNAGDNYVVINDEELIEEEDQGDDDGVALEEDEEEASDELLQEKED</sequence>
<feature type="region of interest" description="Disordered" evidence="1">
    <location>
        <begin position="65"/>
        <end position="86"/>
    </location>
</feature>